<dbReference type="Proteomes" id="UP000315385">
    <property type="component" value="Unassembled WGS sequence"/>
</dbReference>
<feature type="domain" description="Sulfatase N-terminal" evidence="1">
    <location>
        <begin position="17"/>
        <end position="287"/>
    </location>
</feature>
<dbReference type="PANTHER" id="PTHR43751:SF3">
    <property type="entry name" value="SULFATASE N-TERMINAL DOMAIN-CONTAINING PROTEIN"/>
    <property type="match status" value="1"/>
</dbReference>
<reference evidence="2 3" key="1">
    <citation type="submission" date="2019-02" db="EMBL/GenBank/DDBJ databases">
        <title>Halonotius sp. a new haloqrchaeon isolated from saline water.</title>
        <authorList>
            <person name="Duran-Viseras A."/>
            <person name="Sanchez-Porro C."/>
            <person name="Ventosa A."/>
        </authorList>
    </citation>
    <scope>NUCLEOTIDE SEQUENCE [LARGE SCALE GENOMIC DNA]</scope>
    <source>
        <strain evidence="2 3">F9-27</strain>
    </source>
</reference>
<dbReference type="SUPFAM" id="SSF53649">
    <property type="entry name" value="Alkaline phosphatase-like"/>
    <property type="match status" value="1"/>
</dbReference>
<comment type="caution">
    <text evidence="2">The sequence shown here is derived from an EMBL/GenBank/DDBJ whole genome shotgun (WGS) entry which is preliminary data.</text>
</comment>
<keyword evidence="3" id="KW-1185">Reference proteome</keyword>
<dbReference type="Pfam" id="PF00884">
    <property type="entry name" value="Sulfatase"/>
    <property type="match status" value="1"/>
</dbReference>
<dbReference type="Gene3D" id="3.30.1120.10">
    <property type="match status" value="1"/>
</dbReference>
<protein>
    <recommendedName>
        <fullName evidence="1">Sulfatase N-terminal domain-containing protein</fullName>
    </recommendedName>
</protein>
<dbReference type="InterPro" id="IPR000917">
    <property type="entry name" value="Sulfatase_N"/>
</dbReference>
<dbReference type="RefSeq" id="WP_142443398.1">
    <property type="nucleotide sequence ID" value="NZ_SESI01000002.1"/>
</dbReference>
<dbReference type="AlphaFoldDB" id="A0A544QMY0"/>
<name>A0A544QMY0_9EURY</name>
<evidence type="ECO:0000259" key="1">
    <source>
        <dbReference type="Pfam" id="PF00884"/>
    </source>
</evidence>
<sequence length="421" mass="48315">MNIVLASVDCLRHDTFDHRFYERLKSSGSYYDTCITQAAFTSPSHTSMLSGLNPFNHGVRWLIDYETDATLLPEILSEEGFNTVGFTGGYPLPTGNIPDTFDEFHHITPMEDRMEGRGNEFGPANLLVNRAVNWLDDHEGEDNFVFIHSFDLHLTLRSEFGKRDEPEFDENNVYENVEQYIGRYQRRYREEAEFVARQLENLHQLIDIDISVVTGDHGSKMPGEHGYPWVYDSEGNRVGSQVRGVELYENIIRVPLIFNGDHFPDETVHEQVRSIDIVPTLLDALDIDAPETDGKTLLSGDHPEFAYSETYHGQLTKENKLTHKMNEQYDFGWNDLDSLVCLRSNEWKLICTANGKLEPVELYHIAQDPGEGRNLLKDEPEIAKEFFDDLQSMLGDDEQMYVTADQVTQATKDRLEDLGYL</sequence>
<organism evidence="2 3">
    <name type="scientific">Halonotius roseus</name>
    <dbReference type="NCBI Taxonomy" id="2511997"/>
    <lineage>
        <taxon>Archaea</taxon>
        <taxon>Methanobacteriati</taxon>
        <taxon>Methanobacteriota</taxon>
        <taxon>Stenosarchaea group</taxon>
        <taxon>Halobacteria</taxon>
        <taxon>Halobacteriales</taxon>
        <taxon>Haloferacaceae</taxon>
        <taxon>Halonotius</taxon>
    </lineage>
</organism>
<dbReference type="Gene3D" id="3.40.720.10">
    <property type="entry name" value="Alkaline Phosphatase, subunit A"/>
    <property type="match status" value="1"/>
</dbReference>
<evidence type="ECO:0000313" key="3">
    <source>
        <dbReference type="Proteomes" id="UP000315385"/>
    </source>
</evidence>
<dbReference type="EMBL" id="SESI01000002">
    <property type="protein sequence ID" value="TQQ80276.1"/>
    <property type="molecule type" value="Genomic_DNA"/>
</dbReference>
<accession>A0A544QMY0</accession>
<dbReference type="PANTHER" id="PTHR43751">
    <property type="entry name" value="SULFATASE"/>
    <property type="match status" value="1"/>
</dbReference>
<evidence type="ECO:0000313" key="2">
    <source>
        <dbReference type="EMBL" id="TQQ80276.1"/>
    </source>
</evidence>
<dbReference type="InterPro" id="IPR052701">
    <property type="entry name" value="GAG_Ulvan_Degrading_Sulfatases"/>
</dbReference>
<proteinExistence type="predicted"/>
<dbReference type="OrthoDB" id="3164at2157"/>
<dbReference type="InterPro" id="IPR017850">
    <property type="entry name" value="Alkaline_phosphatase_core_sf"/>
</dbReference>
<gene>
    <name evidence="2" type="ORF">EWF95_07205</name>
</gene>